<evidence type="ECO:0000256" key="4">
    <source>
        <dbReference type="ARBA" id="ARBA00009567"/>
    </source>
</evidence>
<comment type="similarity">
    <text evidence="4">Belongs to the ELP5 family.</text>
</comment>
<dbReference type="GO" id="GO:0000049">
    <property type="term" value="F:tRNA binding"/>
    <property type="evidence" value="ECO:0007669"/>
    <property type="project" value="TreeGrafter"/>
</dbReference>
<evidence type="ECO:0000256" key="6">
    <source>
        <dbReference type="ARBA" id="ARBA00022490"/>
    </source>
</evidence>
<dbReference type="PANTHER" id="PTHR15641:SF1">
    <property type="entry name" value="ELONGATOR COMPLEX PROTEIN 5"/>
    <property type="match status" value="1"/>
</dbReference>
<dbReference type="GO" id="GO:0033588">
    <property type="term" value="C:elongator holoenzyme complex"/>
    <property type="evidence" value="ECO:0007669"/>
    <property type="project" value="InterPro"/>
</dbReference>
<sequence length="352" mass="38531">MTFLTDFIQGSTNRPTLVVLQSSTAQSTLPVLLYLISQLVAKSQSTETILFSLLHPPKDLLPSTGSQDFEVHDWLDHVPDYGPSDGSPAGLGILFCVEQALSRTSFPIHVVVDSVDTLASDLGSNTAAYTHISAVHSRIVSRPGSTLILHGGDPSLVSLLVQPSLAHSLLYIKGHPPTLVSYIATEYLTPPPPFSPAAKFWSIFAPLSERQHTINELVFGTDEQIQRDTKEILLETLIRTTGRKRSVEKELEAWSTVAGSCTWTQLESLRSVWSKQSSLEPAPAVDPTQNLSFNLGMTTAQQEARAQVPLPYVHDENQPEKPRLSANQGVILYDPDSADDIDDDDPDEDLDI</sequence>
<reference evidence="10 11" key="1">
    <citation type="journal article" date="2019" name="Nat. Ecol. Evol.">
        <title>Megaphylogeny resolves global patterns of mushroom evolution.</title>
        <authorList>
            <person name="Varga T."/>
            <person name="Krizsan K."/>
            <person name="Foldi C."/>
            <person name="Dima B."/>
            <person name="Sanchez-Garcia M."/>
            <person name="Sanchez-Ramirez S."/>
            <person name="Szollosi G.J."/>
            <person name="Szarkandi J.G."/>
            <person name="Papp V."/>
            <person name="Albert L."/>
            <person name="Andreopoulos W."/>
            <person name="Angelini C."/>
            <person name="Antonin V."/>
            <person name="Barry K.W."/>
            <person name="Bougher N.L."/>
            <person name="Buchanan P."/>
            <person name="Buyck B."/>
            <person name="Bense V."/>
            <person name="Catcheside P."/>
            <person name="Chovatia M."/>
            <person name="Cooper J."/>
            <person name="Damon W."/>
            <person name="Desjardin D."/>
            <person name="Finy P."/>
            <person name="Geml J."/>
            <person name="Haridas S."/>
            <person name="Hughes K."/>
            <person name="Justo A."/>
            <person name="Karasinski D."/>
            <person name="Kautmanova I."/>
            <person name="Kiss B."/>
            <person name="Kocsube S."/>
            <person name="Kotiranta H."/>
            <person name="LaButti K.M."/>
            <person name="Lechner B.E."/>
            <person name="Liimatainen K."/>
            <person name="Lipzen A."/>
            <person name="Lukacs Z."/>
            <person name="Mihaltcheva S."/>
            <person name="Morgado L.N."/>
            <person name="Niskanen T."/>
            <person name="Noordeloos M.E."/>
            <person name="Ohm R.A."/>
            <person name="Ortiz-Santana B."/>
            <person name="Ovrebo C."/>
            <person name="Racz N."/>
            <person name="Riley R."/>
            <person name="Savchenko A."/>
            <person name="Shiryaev A."/>
            <person name="Soop K."/>
            <person name="Spirin V."/>
            <person name="Szebenyi C."/>
            <person name="Tomsovsky M."/>
            <person name="Tulloss R.E."/>
            <person name="Uehling J."/>
            <person name="Grigoriev I.V."/>
            <person name="Vagvolgyi C."/>
            <person name="Papp T."/>
            <person name="Martin F.M."/>
            <person name="Miettinen O."/>
            <person name="Hibbett D.S."/>
            <person name="Nagy L.G."/>
        </authorList>
    </citation>
    <scope>NUCLEOTIDE SEQUENCE [LARGE SCALE GENOMIC DNA]</scope>
    <source>
        <strain evidence="10 11">CBS 121175</strain>
    </source>
</reference>
<evidence type="ECO:0000256" key="7">
    <source>
        <dbReference type="ARBA" id="ARBA00022694"/>
    </source>
</evidence>
<name>A0A5C3LBP7_COPMA</name>
<dbReference type="GO" id="GO:0005634">
    <property type="term" value="C:nucleus"/>
    <property type="evidence" value="ECO:0007669"/>
    <property type="project" value="UniProtKB-SubCell"/>
</dbReference>
<keyword evidence="11" id="KW-1185">Reference proteome</keyword>
<dbReference type="InterPro" id="IPR019519">
    <property type="entry name" value="Elp5"/>
</dbReference>
<evidence type="ECO:0000256" key="3">
    <source>
        <dbReference type="ARBA" id="ARBA00005043"/>
    </source>
</evidence>
<keyword evidence="6" id="KW-0963">Cytoplasm</keyword>
<feature type="region of interest" description="Disordered" evidence="9">
    <location>
        <begin position="314"/>
        <end position="352"/>
    </location>
</feature>
<evidence type="ECO:0000256" key="5">
    <source>
        <dbReference type="ARBA" id="ARBA00020264"/>
    </source>
</evidence>
<keyword evidence="7" id="KW-0819">tRNA processing</keyword>
<dbReference type="GO" id="GO:0005829">
    <property type="term" value="C:cytosol"/>
    <property type="evidence" value="ECO:0007669"/>
    <property type="project" value="TreeGrafter"/>
</dbReference>
<evidence type="ECO:0000256" key="8">
    <source>
        <dbReference type="ARBA" id="ARBA00023242"/>
    </source>
</evidence>
<accession>A0A5C3LBP7</accession>
<evidence type="ECO:0000256" key="2">
    <source>
        <dbReference type="ARBA" id="ARBA00004496"/>
    </source>
</evidence>
<dbReference type="OrthoDB" id="166907at2759"/>
<dbReference type="AlphaFoldDB" id="A0A5C3LBP7"/>
<evidence type="ECO:0000313" key="10">
    <source>
        <dbReference type="EMBL" id="TFK30489.1"/>
    </source>
</evidence>
<evidence type="ECO:0000256" key="1">
    <source>
        <dbReference type="ARBA" id="ARBA00004123"/>
    </source>
</evidence>
<gene>
    <name evidence="10" type="ORF">FA15DRAFT_662449</name>
</gene>
<feature type="compositionally biased region" description="Basic and acidic residues" evidence="9">
    <location>
        <begin position="314"/>
        <end position="323"/>
    </location>
</feature>
<dbReference type="PANTHER" id="PTHR15641">
    <property type="entry name" value="ELONGATOR COMPLEX PROTEIN 5"/>
    <property type="match status" value="1"/>
</dbReference>
<dbReference type="Proteomes" id="UP000307440">
    <property type="component" value="Unassembled WGS sequence"/>
</dbReference>
<evidence type="ECO:0000256" key="9">
    <source>
        <dbReference type="SAM" id="MobiDB-lite"/>
    </source>
</evidence>
<proteinExistence type="inferred from homology"/>
<protein>
    <recommendedName>
        <fullName evidence="5">Elongator complex protein 5</fullName>
    </recommendedName>
</protein>
<comment type="pathway">
    <text evidence="3">tRNA modification; 5-methoxycarbonylmethyl-2-thiouridine-tRNA biosynthesis.</text>
</comment>
<dbReference type="UniPathway" id="UPA00988"/>
<keyword evidence="8" id="KW-0539">Nucleus</keyword>
<feature type="compositionally biased region" description="Acidic residues" evidence="9">
    <location>
        <begin position="336"/>
        <end position="352"/>
    </location>
</feature>
<evidence type="ECO:0000313" key="11">
    <source>
        <dbReference type="Proteomes" id="UP000307440"/>
    </source>
</evidence>
<dbReference type="GO" id="GO:0002098">
    <property type="term" value="P:tRNA wobble uridine modification"/>
    <property type="evidence" value="ECO:0007669"/>
    <property type="project" value="InterPro"/>
</dbReference>
<organism evidence="10 11">
    <name type="scientific">Coprinopsis marcescibilis</name>
    <name type="common">Agaric fungus</name>
    <name type="synonym">Psathyrella marcescibilis</name>
    <dbReference type="NCBI Taxonomy" id="230819"/>
    <lineage>
        <taxon>Eukaryota</taxon>
        <taxon>Fungi</taxon>
        <taxon>Dikarya</taxon>
        <taxon>Basidiomycota</taxon>
        <taxon>Agaricomycotina</taxon>
        <taxon>Agaricomycetes</taxon>
        <taxon>Agaricomycetidae</taxon>
        <taxon>Agaricales</taxon>
        <taxon>Agaricineae</taxon>
        <taxon>Psathyrellaceae</taxon>
        <taxon>Coprinopsis</taxon>
    </lineage>
</organism>
<dbReference type="Pfam" id="PF10483">
    <property type="entry name" value="Elong_Iki1"/>
    <property type="match status" value="1"/>
</dbReference>
<dbReference type="STRING" id="230819.A0A5C3LBP7"/>
<comment type="subcellular location">
    <subcellularLocation>
        <location evidence="2">Cytoplasm</location>
    </subcellularLocation>
    <subcellularLocation>
        <location evidence="1">Nucleus</location>
    </subcellularLocation>
</comment>
<dbReference type="EMBL" id="ML210146">
    <property type="protein sequence ID" value="TFK30489.1"/>
    <property type="molecule type" value="Genomic_DNA"/>
</dbReference>